<comment type="caution">
    <text evidence="2">The sequence shown here is derived from an EMBL/GenBank/DDBJ whole genome shotgun (WGS) entry which is preliminary data.</text>
</comment>
<dbReference type="EC" id="1.-.-.-" evidence="2"/>
<gene>
    <name evidence="2" type="ORF">ACFSBL_08750</name>
</gene>
<organism evidence="2 3">
    <name type="scientific">Haloarchaeobius litoreus</name>
    <dbReference type="NCBI Taxonomy" id="755306"/>
    <lineage>
        <taxon>Archaea</taxon>
        <taxon>Methanobacteriati</taxon>
        <taxon>Methanobacteriota</taxon>
        <taxon>Stenosarchaea group</taxon>
        <taxon>Halobacteria</taxon>
        <taxon>Halobacteriales</taxon>
        <taxon>Halorubellaceae</taxon>
        <taxon>Haloarchaeobius</taxon>
    </lineage>
</organism>
<evidence type="ECO:0000259" key="1">
    <source>
        <dbReference type="Pfam" id="PF01494"/>
    </source>
</evidence>
<dbReference type="PANTHER" id="PTHR43422:SF3">
    <property type="entry name" value="THIAMINE THIAZOLE SYNTHASE"/>
    <property type="match status" value="1"/>
</dbReference>
<keyword evidence="3" id="KW-1185">Reference proteome</keyword>
<dbReference type="PANTHER" id="PTHR43422">
    <property type="entry name" value="THIAMINE THIAZOLE SYNTHASE"/>
    <property type="match status" value="1"/>
</dbReference>
<dbReference type="EMBL" id="JBHUDO010000002">
    <property type="protein sequence ID" value="MFD1645769.1"/>
    <property type="molecule type" value="Genomic_DNA"/>
</dbReference>
<dbReference type="GO" id="GO:0016491">
    <property type="term" value="F:oxidoreductase activity"/>
    <property type="evidence" value="ECO:0007669"/>
    <property type="project" value="UniProtKB-KW"/>
</dbReference>
<evidence type="ECO:0000313" key="2">
    <source>
        <dbReference type="EMBL" id="MFD1645769.1"/>
    </source>
</evidence>
<sequence length="456" mass="49204">MTLETVPRYDGDRLPARSGRAVVVGAGMAGLLAARVLSDAFEAVTVVERDEFPTEPVPRRGVPQSRHIHVLLEAGRVTLESLFPGYGADLRAAGGLEIDSATDLAFFAEGDFLAAGPTPLPHFAATRPLYEQLVRSRIADQEGVTVRSGTRFTDYRLDAAGEAVTGVVVQSERGDPEALDASLVVDATGRTSRTPAWLAASGFDAPPVEEVHIDLAYSTALVDRPADDHTAYLVTPSASQPRGAGVLPVEDDRWVVTVAGVHGDHPPTDADGFRRFAAELPVPDVAALLDERAMVGDEIAHYPFPSNVRRRYEALERFPEGLLVVGDGIASFNPLYGQGMSVAALESLVLHDVLATADDATLTPRFFAGAADVVDVAWRLAIGSDFQFPETTGDKPRGTDLMNRYVSRLTRRAHDDGHLRDAFVRVMMMERPPTSLFQPGILWRVLAPRLVRSASP</sequence>
<protein>
    <submittedName>
        <fullName evidence="2">NAD(P)/FAD-dependent oxidoreductase</fullName>
        <ecNumber evidence="2">1.-.-.-</ecNumber>
    </submittedName>
</protein>
<dbReference type="InterPro" id="IPR002938">
    <property type="entry name" value="FAD-bd"/>
</dbReference>
<dbReference type="SUPFAM" id="SSF51905">
    <property type="entry name" value="FAD/NAD(P)-binding domain"/>
    <property type="match status" value="1"/>
</dbReference>
<dbReference type="AlphaFoldDB" id="A0ABD6DHJ5"/>
<evidence type="ECO:0000313" key="3">
    <source>
        <dbReference type="Proteomes" id="UP001597034"/>
    </source>
</evidence>
<dbReference type="InterPro" id="IPR036188">
    <property type="entry name" value="FAD/NAD-bd_sf"/>
</dbReference>
<feature type="domain" description="FAD-binding" evidence="1">
    <location>
        <begin position="22"/>
        <end position="355"/>
    </location>
</feature>
<dbReference type="RefSeq" id="WP_256398714.1">
    <property type="nucleotide sequence ID" value="NZ_JANHJR010000001.1"/>
</dbReference>
<proteinExistence type="predicted"/>
<name>A0ABD6DHJ5_9EURY</name>
<dbReference type="Pfam" id="PF01494">
    <property type="entry name" value="FAD_binding_3"/>
    <property type="match status" value="1"/>
</dbReference>
<reference evidence="2 3" key="1">
    <citation type="journal article" date="2019" name="Int. J. Syst. Evol. Microbiol.">
        <title>The Global Catalogue of Microorganisms (GCM) 10K type strain sequencing project: providing services to taxonomists for standard genome sequencing and annotation.</title>
        <authorList>
            <consortium name="The Broad Institute Genomics Platform"/>
            <consortium name="The Broad Institute Genome Sequencing Center for Infectious Disease"/>
            <person name="Wu L."/>
            <person name="Ma J."/>
        </authorList>
    </citation>
    <scope>NUCLEOTIDE SEQUENCE [LARGE SCALE GENOMIC DNA]</scope>
    <source>
        <strain evidence="2 3">CGMCC 1.10390</strain>
    </source>
</reference>
<dbReference type="Gene3D" id="3.50.50.60">
    <property type="entry name" value="FAD/NAD(P)-binding domain"/>
    <property type="match status" value="1"/>
</dbReference>
<dbReference type="Proteomes" id="UP001597034">
    <property type="component" value="Unassembled WGS sequence"/>
</dbReference>
<keyword evidence="2" id="KW-0560">Oxidoreductase</keyword>
<dbReference type="Gene3D" id="3.30.9.100">
    <property type="match status" value="1"/>
</dbReference>
<accession>A0ABD6DHJ5</accession>